<sequence length="107" mass="10838">MAGLPLYAAGARIAAATDTGRGAAAGSPQGKARAQAEDFESVFLQTMVQEMFAGLGKEGPLGEGEAGSAWRSLLVQQYAGTIAKSGGIGVADNVYRDILALQEHAGA</sequence>
<dbReference type="Pfam" id="PF10135">
    <property type="entry name" value="Rod-binding"/>
    <property type="match status" value="1"/>
</dbReference>
<name>A0ABU0JFL5_9HYPH</name>
<comment type="caution">
    <text evidence="2">The sequence shown here is derived from an EMBL/GenBank/DDBJ whole genome shotgun (WGS) entry which is preliminary data.</text>
</comment>
<keyword evidence="3" id="KW-1185">Reference proteome</keyword>
<dbReference type="EMBL" id="JAUSVX010000014">
    <property type="protein sequence ID" value="MDQ0473073.1"/>
    <property type="molecule type" value="Genomic_DNA"/>
</dbReference>
<reference evidence="2 3" key="1">
    <citation type="submission" date="2023-07" db="EMBL/GenBank/DDBJ databases">
        <title>Genomic Encyclopedia of Type Strains, Phase IV (KMG-IV): sequencing the most valuable type-strain genomes for metagenomic binning, comparative biology and taxonomic classification.</title>
        <authorList>
            <person name="Goeker M."/>
        </authorList>
    </citation>
    <scope>NUCLEOTIDE SEQUENCE [LARGE SCALE GENOMIC DNA]</scope>
    <source>
        <strain evidence="2 3">DSM 19619</strain>
    </source>
</reference>
<proteinExistence type="predicted"/>
<dbReference type="RefSeq" id="WP_307280823.1">
    <property type="nucleotide sequence ID" value="NZ_JAUSVX010000014.1"/>
</dbReference>
<accession>A0ABU0JFL5</accession>
<evidence type="ECO:0000259" key="1">
    <source>
        <dbReference type="Pfam" id="PF10135"/>
    </source>
</evidence>
<evidence type="ECO:0000313" key="3">
    <source>
        <dbReference type="Proteomes" id="UP001242480"/>
    </source>
</evidence>
<protein>
    <submittedName>
        <fullName evidence="2">Rod binding domain-containing protein</fullName>
    </submittedName>
</protein>
<evidence type="ECO:0000313" key="2">
    <source>
        <dbReference type="EMBL" id="MDQ0473073.1"/>
    </source>
</evidence>
<dbReference type="Proteomes" id="UP001242480">
    <property type="component" value="Unassembled WGS sequence"/>
</dbReference>
<dbReference type="InterPro" id="IPR019301">
    <property type="entry name" value="Flagellar_prot_FlgJ_N"/>
</dbReference>
<feature type="domain" description="Flagellar protein FlgJ N-terminal" evidence="1">
    <location>
        <begin position="50"/>
        <end position="96"/>
    </location>
</feature>
<organism evidence="2 3">
    <name type="scientific">Labrys wisconsinensis</name>
    <dbReference type="NCBI Taxonomy" id="425677"/>
    <lineage>
        <taxon>Bacteria</taxon>
        <taxon>Pseudomonadati</taxon>
        <taxon>Pseudomonadota</taxon>
        <taxon>Alphaproteobacteria</taxon>
        <taxon>Hyphomicrobiales</taxon>
        <taxon>Xanthobacteraceae</taxon>
        <taxon>Labrys</taxon>
    </lineage>
</organism>
<gene>
    <name evidence="2" type="ORF">QO011_006106</name>
</gene>